<evidence type="ECO:0000313" key="13">
    <source>
        <dbReference type="Proteomes" id="UP000198625"/>
    </source>
</evidence>
<dbReference type="SUPFAM" id="SSF56235">
    <property type="entry name" value="N-terminal nucleophile aminohydrolases (Ntn hydrolases)"/>
    <property type="match status" value="1"/>
</dbReference>
<sequence length="607" mass="70905">MSGINGIYSAIKIDHIENRVDKMNNAIAHRGMDASKILVVNEGIAFGYRRLSTINIGDRPNQPLTSNSGRWTIVFDGAIYNYKELKEDSKYDLSTSYDAEVILAYIENYGLEAFLNDSNGIYAIGLYDKYDDKLYIVRDKLGVKPIYYAVSNNSFIFSSEIKGILSSGLVEAEFNEDAIDEYLGNRYVRAPYTFFKNIFQLEAGCIMMVNQNLALHKTVYWELPTEFNYEQNYEEEKIVKDFKVEIINSISRSLAADAPVGTYLSGGVDSSLITAITSNLLNERINTYIIGFNDLNEFDYANMVASKYNTRHHQIVMEEDKYFDLIGKVISYKDAPLGVPNEVLLTFLSRIIKQDVTVLLSGEGADELLGGYGKIFRSPFDYFYEEEKHNIMFYDYFINKYEYVPRDIRDKYLNTKKTLRETFDNSIGAEFEKNRNEENVFRFFHKYHVKGLLQRIDTTTMLEGIEARVPFLDHELVEYAYKNIPYSLKLKWKDHSSKEKAKKLSSNVYSEELDIPKYILKKISYDFLPKEVIERKKMGFPVPLNEWIKKLEEEAKQILKDAYWFKVDRLDEMILEAKKDVRTGQIIWMFINIELFRKKYFDKSWLW</sequence>
<dbReference type="InterPro" id="IPR033738">
    <property type="entry name" value="AsnB_N"/>
</dbReference>
<gene>
    <name evidence="12" type="ORF">SAMN05660462_02700</name>
</gene>
<evidence type="ECO:0000256" key="3">
    <source>
        <dbReference type="ARBA" id="ARBA00012737"/>
    </source>
</evidence>
<comment type="pathway">
    <text evidence="1">Amino-acid biosynthesis; L-asparagine biosynthesis; L-asparagine from L-aspartate (L-Gln route): step 1/1.</text>
</comment>
<evidence type="ECO:0000256" key="10">
    <source>
        <dbReference type="PIRSR" id="PIRSR001589-3"/>
    </source>
</evidence>
<accession>A0A1H3S3Z8</accession>
<comment type="similarity">
    <text evidence="2">Belongs to the asparagine synthetase family.</text>
</comment>
<protein>
    <recommendedName>
        <fullName evidence="3">asparagine synthase (glutamine-hydrolyzing)</fullName>
        <ecNumber evidence="3">6.3.5.4</ecNumber>
    </recommendedName>
</protein>
<dbReference type="InterPro" id="IPR014729">
    <property type="entry name" value="Rossmann-like_a/b/a_fold"/>
</dbReference>
<evidence type="ECO:0000256" key="8">
    <source>
        <dbReference type="ARBA" id="ARBA00048741"/>
    </source>
</evidence>
<dbReference type="GO" id="GO:0006529">
    <property type="term" value="P:asparagine biosynthetic process"/>
    <property type="evidence" value="ECO:0007669"/>
    <property type="project" value="UniProtKB-KW"/>
</dbReference>
<keyword evidence="6" id="KW-0028">Amino-acid biosynthesis</keyword>
<dbReference type="Gene3D" id="3.60.20.10">
    <property type="entry name" value="Glutamine Phosphoribosylpyrophosphate, subunit 1, domain 1"/>
    <property type="match status" value="1"/>
</dbReference>
<dbReference type="NCBIfam" id="TIGR01536">
    <property type="entry name" value="asn_synth_AEB"/>
    <property type="match status" value="1"/>
</dbReference>
<dbReference type="InterPro" id="IPR006426">
    <property type="entry name" value="Asn_synth_AEB"/>
</dbReference>
<feature type="binding site" evidence="9">
    <location>
        <position position="290"/>
    </location>
    <ligand>
        <name>ATP</name>
        <dbReference type="ChEBI" id="CHEBI:30616"/>
    </ligand>
</feature>
<feature type="site" description="Important for beta-aspartyl-AMP intermediate formation" evidence="10">
    <location>
        <position position="363"/>
    </location>
</feature>
<keyword evidence="4 9" id="KW-0547">Nucleotide-binding</keyword>
<dbReference type="PANTHER" id="PTHR43284:SF1">
    <property type="entry name" value="ASPARAGINE SYNTHETASE"/>
    <property type="match status" value="1"/>
</dbReference>
<dbReference type="InterPro" id="IPR029055">
    <property type="entry name" value="Ntn_hydrolases_N"/>
</dbReference>
<keyword evidence="7" id="KW-0315">Glutamine amidotransferase</keyword>
<feature type="binding site" evidence="9">
    <location>
        <begin position="361"/>
        <end position="362"/>
    </location>
    <ligand>
        <name>ATP</name>
        <dbReference type="ChEBI" id="CHEBI:30616"/>
    </ligand>
</feature>
<feature type="domain" description="Glutamine amidotransferase type-2" evidence="11">
    <location>
        <begin position="2"/>
        <end position="212"/>
    </location>
</feature>
<dbReference type="Proteomes" id="UP000198625">
    <property type="component" value="Unassembled WGS sequence"/>
</dbReference>
<dbReference type="RefSeq" id="WP_176967982.1">
    <property type="nucleotide sequence ID" value="NZ_FNQE01000036.1"/>
</dbReference>
<comment type="catalytic activity">
    <reaction evidence="8">
        <text>L-aspartate + L-glutamine + ATP + H2O = L-asparagine + L-glutamate + AMP + diphosphate + H(+)</text>
        <dbReference type="Rhea" id="RHEA:12228"/>
        <dbReference type="ChEBI" id="CHEBI:15377"/>
        <dbReference type="ChEBI" id="CHEBI:15378"/>
        <dbReference type="ChEBI" id="CHEBI:29985"/>
        <dbReference type="ChEBI" id="CHEBI:29991"/>
        <dbReference type="ChEBI" id="CHEBI:30616"/>
        <dbReference type="ChEBI" id="CHEBI:33019"/>
        <dbReference type="ChEBI" id="CHEBI:58048"/>
        <dbReference type="ChEBI" id="CHEBI:58359"/>
        <dbReference type="ChEBI" id="CHEBI:456215"/>
        <dbReference type="EC" id="6.3.5.4"/>
    </reaction>
</comment>
<dbReference type="SUPFAM" id="SSF52402">
    <property type="entry name" value="Adenine nucleotide alpha hydrolases-like"/>
    <property type="match status" value="1"/>
</dbReference>
<keyword evidence="5 9" id="KW-0067">ATP-binding</keyword>
<evidence type="ECO:0000256" key="4">
    <source>
        <dbReference type="ARBA" id="ARBA00022741"/>
    </source>
</evidence>
<dbReference type="PANTHER" id="PTHR43284">
    <property type="entry name" value="ASPARAGINE SYNTHETASE (GLUTAMINE-HYDROLYZING)"/>
    <property type="match status" value="1"/>
</dbReference>
<dbReference type="CDD" id="cd01991">
    <property type="entry name" value="Asn_synthase_B_C"/>
    <property type="match status" value="1"/>
</dbReference>
<dbReference type="GO" id="GO:0005829">
    <property type="term" value="C:cytosol"/>
    <property type="evidence" value="ECO:0007669"/>
    <property type="project" value="TreeGrafter"/>
</dbReference>
<dbReference type="InterPro" id="IPR051786">
    <property type="entry name" value="ASN_synthetase/amidase"/>
</dbReference>
<dbReference type="PROSITE" id="PS51278">
    <property type="entry name" value="GATASE_TYPE_2"/>
    <property type="match status" value="1"/>
</dbReference>
<keyword evidence="6" id="KW-0061">Asparagine biosynthesis</keyword>
<evidence type="ECO:0000256" key="6">
    <source>
        <dbReference type="ARBA" id="ARBA00022888"/>
    </source>
</evidence>
<dbReference type="CDD" id="cd00712">
    <property type="entry name" value="AsnB"/>
    <property type="match status" value="1"/>
</dbReference>
<dbReference type="InterPro" id="IPR017932">
    <property type="entry name" value="GATase_2_dom"/>
</dbReference>
<evidence type="ECO:0000313" key="12">
    <source>
        <dbReference type="EMBL" id="SDZ32746.1"/>
    </source>
</evidence>
<evidence type="ECO:0000256" key="1">
    <source>
        <dbReference type="ARBA" id="ARBA00005187"/>
    </source>
</evidence>
<dbReference type="STRING" id="415015.SAMN05660462_02700"/>
<dbReference type="AlphaFoldDB" id="A0A1H3S3Z8"/>
<keyword evidence="13" id="KW-1185">Reference proteome</keyword>
<dbReference type="PIRSF" id="PIRSF001589">
    <property type="entry name" value="Asn_synthetase_glu-h"/>
    <property type="match status" value="1"/>
</dbReference>
<dbReference type="InterPro" id="IPR001962">
    <property type="entry name" value="Asn_synthase"/>
</dbReference>
<feature type="binding site" evidence="9">
    <location>
        <position position="98"/>
    </location>
    <ligand>
        <name>L-glutamine</name>
        <dbReference type="ChEBI" id="CHEBI:58359"/>
    </ligand>
</feature>
<dbReference type="Gene3D" id="3.40.50.620">
    <property type="entry name" value="HUPs"/>
    <property type="match status" value="1"/>
</dbReference>
<organism evidence="12 13">
    <name type="scientific">Proteiniborus ethanoligenes</name>
    <dbReference type="NCBI Taxonomy" id="415015"/>
    <lineage>
        <taxon>Bacteria</taxon>
        <taxon>Bacillati</taxon>
        <taxon>Bacillota</taxon>
        <taxon>Clostridia</taxon>
        <taxon>Eubacteriales</taxon>
        <taxon>Proteiniborus</taxon>
    </lineage>
</organism>
<evidence type="ECO:0000259" key="11">
    <source>
        <dbReference type="PROSITE" id="PS51278"/>
    </source>
</evidence>
<dbReference type="GO" id="GO:0004066">
    <property type="term" value="F:asparagine synthase (glutamine-hydrolyzing) activity"/>
    <property type="evidence" value="ECO:0007669"/>
    <property type="project" value="UniProtKB-EC"/>
</dbReference>
<dbReference type="EC" id="6.3.5.4" evidence="3"/>
<dbReference type="EMBL" id="FNQE01000036">
    <property type="protein sequence ID" value="SDZ32746.1"/>
    <property type="molecule type" value="Genomic_DNA"/>
</dbReference>
<evidence type="ECO:0000256" key="5">
    <source>
        <dbReference type="ARBA" id="ARBA00022840"/>
    </source>
</evidence>
<dbReference type="Pfam" id="PF00733">
    <property type="entry name" value="Asn_synthase"/>
    <property type="match status" value="1"/>
</dbReference>
<name>A0A1H3S3Z8_9FIRM</name>
<dbReference type="Pfam" id="PF13537">
    <property type="entry name" value="GATase_7"/>
    <property type="match status" value="1"/>
</dbReference>
<evidence type="ECO:0000256" key="9">
    <source>
        <dbReference type="PIRSR" id="PIRSR001589-2"/>
    </source>
</evidence>
<proteinExistence type="inferred from homology"/>
<dbReference type="GO" id="GO:0005524">
    <property type="term" value="F:ATP binding"/>
    <property type="evidence" value="ECO:0007669"/>
    <property type="project" value="UniProtKB-KW"/>
</dbReference>
<reference evidence="12 13" key="1">
    <citation type="submission" date="2016-10" db="EMBL/GenBank/DDBJ databases">
        <authorList>
            <person name="de Groot N.N."/>
        </authorList>
    </citation>
    <scope>NUCLEOTIDE SEQUENCE [LARGE SCALE GENOMIC DNA]</scope>
    <source>
        <strain evidence="12 13">DSM 21650</strain>
    </source>
</reference>
<evidence type="ECO:0000256" key="2">
    <source>
        <dbReference type="ARBA" id="ARBA00005752"/>
    </source>
</evidence>
<evidence type="ECO:0000256" key="7">
    <source>
        <dbReference type="ARBA" id="ARBA00022962"/>
    </source>
</evidence>